<dbReference type="Proteomes" id="UP001165960">
    <property type="component" value="Unassembled WGS sequence"/>
</dbReference>
<name>A0ACC2TK94_9FUNG</name>
<comment type="caution">
    <text evidence="1">The sequence shown here is derived from an EMBL/GenBank/DDBJ whole genome shotgun (WGS) entry which is preliminary data.</text>
</comment>
<protein>
    <submittedName>
        <fullName evidence="1">Uncharacterized protein</fullName>
    </submittedName>
</protein>
<sequence length="115" mass="13391">MIPYSYYPVLSTGLLSSPIPSTESSLVQLQHWILSAAQKSDSKAPEFKFKEQESKSKEQKSKTKVQEFKTKYKEFKIFLEDSKYWKICIVSLIPRAIYQKVSKGIFLMRVNKSPF</sequence>
<gene>
    <name evidence="1" type="ORF">DSO57_1001892</name>
</gene>
<evidence type="ECO:0000313" key="2">
    <source>
        <dbReference type="Proteomes" id="UP001165960"/>
    </source>
</evidence>
<dbReference type="EMBL" id="QTSX02002844">
    <property type="protein sequence ID" value="KAJ9074907.1"/>
    <property type="molecule type" value="Genomic_DNA"/>
</dbReference>
<keyword evidence="2" id="KW-1185">Reference proteome</keyword>
<proteinExistence type="predicted"/>
<reference evidence="1" key="1">
    <citation type="submission" date="2022-04" db="EMBL/GenBank/DDBJ databases">
        <title>Genome of the entomopathogenic fungus Entomophthora muscae.</title>
        <authorList>
            <person name="Elya C."/>
            <person name="Lovett B.R."/>
            <person name="Lee E."/>
            <person name="Macias A.M."/>
            <person name="Hajek A.E."/>
            <person name="De Bivort B.L."/>
            <person name="Kasson M.T."/>
            <person name="De Fine Licht H.H."/>
            <person name="Stajich J.E."/>
        </authorList>
    </citation>
    <scope>NUCLEOTIDE SEQUENCE</scope>
    <source>
        <strain evidence="1">Berkeley</strain>
    </source>
</reference>
<accession>A0ACC2TK94</accession>
<evidence type="ECO:0000313" key="1">
    <source>
        <dbReference type="EMBL" id="KAJ9074907.1"/>
    </source>
</evidence>
<organism evidence="1 2">
    <name type="scientific">Entomophthora muscae</name>
    <dbReference type="NCBI Taxonomy" id="34485"/>
    <lineage>
        <taxon>Eukaryota</taxon>
        <taxon>Fungi</taxon>
        <taxon>Fungi incertae sedis</taxon>
        <taxon>Zoopagomycota</taxon>
        <taxon>Entomophthoromycotina</taxon>
        <taxon>Entomophthoromycetes</taxon>
        <taxon>Entomophthorales</taxon>
        <taxon>Entomophthoraceae</taxon>
        <taxon>Entomophthora</taxon>
    </lineage>
</organism>